<dbReference type="GO" id="GO:0000272">
    <property type="term" value="P:polysaccharide catabolic process"/>
    <property type="evidence" value="ECO:0007669"/>
    <property type="project" value="TreeGrafter"/>
</dbReference>
<feature type="binding site" evidence="4">
    <location>
        <position position="242"/>
    </location>
    <ligand>
        <name>substrate</name>
    </ligand>
</feature>
<comment type="similarity">
    <text evidence="2">Belongs to the glycosyl hydrolase 88 family.</text>
</comment>
<evidence type="ECO:0000256" key="1">
    <source>
        <dbReference type="ARBA" id="ARBA00022801"/>
    </source>
</evidence>
<dbReference type="Proteomes" id="UP000321301">
    <property type="component" value="Unassembled WGS sequence"/>
</dbReference>
<dbReference type="PANTHER" id="PTHR36845">
    <property type="entry name" value="HYDROLASE, PUTATIVE (AFU_ORTHOLOGUE AFUA_7G05090)-RELATED"/>
    <property type="match status" value="1"/>
</dbReference>
<evidence type="ECO:0000256" key="2">
    <source>
        <dbReference type="ARBA" id="ARBA00038358"/>
    </source>
</evidence>
<dbReference type="Pfam" id="PF07470">
    <property type="entry name" value="Glyco_hydro_88"/>
    <property type="match status" value="1"/>
</dbReference>
<keyword evidence="6" id="KW-1185">Reference proteome</keyword>
<evidence type="ECO:0000256" key="3">
    <source>
        <dbReference type="PIRSR" id="PIRSR610905-1"/>
    </source>
</evidence>
<dbReference type="GO" id="GO:0052757">
    <property type="term" value="F:chondroitin hydrolase activity"/>
    <property type="evidence" value="ECO:0007669"/>
    <property type="project" value="TreeGrafter"/>
</dbReference>
<dbReference type="InterPro" id="IPR010905">
    <property type="entry name" value="Glyco_hydro_88"/>
</dbReference>
<feature type="active site" description="Proton donor" evidence="3">
    <location>
        <position position="166"/>
    </location>
</feature>
<feature type="binding site" evidence="4">
    <location>
        <position position="238"/>
    </location>
    <ligand>
        <name>substrate</name>
    </ligand>
</feature>
<organism evidence="5 6">
    <name type="scientific">Cyclobacterium qasimii</name>
    <dbReference type="NCBI Taxonomy" id="1350429"/>
    <lineage>
        <taxon>Bacteria</taxon>
        <taxon>Pseudomonadati</taxon>
        <taxon>Bacteroidota</taxon>
        <taxon>Cytophagia</taxon>
        <taxon>Cytophagales</taxon>
        <taxon>Cyclobacteriaceae</taxon>
        <taxon>Cyclobacterium</taxon>
    </lineage>
</organism>
<dbReference type="AlphaFoldDB" id="A0A512CEZ4"/>
<comment type="caution">
    <text evidence="5">The sequence shown here is derived from an EMBL/GenBank/DDBJ whole genome shotgun (WGS) entry which is preliminary data.</text>
</comment>
<dbReference type="Gene3D" id="1.50.10.10">
    <property type="match status" value="1"/>
</dbReference>
<dbReference type="InterPro" id="IPR052369">
    <property type="entry name" value="UG_Glycosaminoglycan_Hydrolase"/>
</dbReference>
<dbReference type="InterPro" id="IPR008928">
    <property type="entry name" value="6-hairpin_glycosidase_sf"/>
</dbReference>
<proteinExistence type="inferred from homology"/>
<dbReference type="PANTHER" id="PTHR36845:SF1">
    <property type="entry name" value="HYDROLASE, PUTATIVE (AFU_ORTHOLOGUE AFUA_7G05090)-RELATED"/>
    <property type="match status" value="1"/>
</dbReference>
<dbReference type="InterPro" id="IPR012341">
    <property type="entry name" value="6hp_glycosidase-like_sf"/>
</dbReference>
<keyword evidence="1 5" id="KW-0378">Hydrolase</keyword>
<feature type="binding site" evidence="4">
    <location>
        <position position="102"/>
    </location>
    <ligand>
        <name>substrate</name>
    </ligand>
</feature>
<evidence type="ECO:0000313" key="6">
    <source>
        <dbReference type="Proteomes" id="UP000321301"/>
    </source>
</evidence>
<evidence type="ECO:0000256" key="4">
    <source>
        <dbReference type="PIRSR" id="PIRSR610905-2"/>
    </source>
</evidence>
<dbReference type="EMBL" id="BJYV01000016">
    <property type="protein sequence ID" value="GEO22765.1"/>
    <property type="molecule type" value="Genomic_DNA"/>
</dbReference>
<dbReference type="SUPFAM" id="SSF48208">
    <property type="entry name" value="Six-hairpin glycosidases"/>
    <property type="match status" value="1"/>
</dbReference>
<gene>
    <name evidence="5" type="ORF">CQA01_32990</name>
</gene>
<name>A0A512CEZ4_9BACT</name>
<sequence length="391" mass="44409">MCKNPEKEQHFTIKDLDVNIDFAVKQSILMGDLLADSTNIFPRTADENGNLLTIGGYWWTTGFFPGSLWLLYAETKDENLKTLADKLSSELAPLQFSTDNHDIGWIINSSFGNSYRINENRHDADVILQTAKSLITRYSSTVGSIRSWDKSDRSEKNGWDFIVNIDNMMNLELLTTAYRISSDAVFLQIAIEHADKTLKNHFRSDNSSYHVVDYDTLTGEARKKQTVQGYADDSSWARGQAWGLYGFTMMYRETGKQRYLDQAKLIAEFIVNHPRLPNDKIPYWDFDAPDIPNANKDASAAAIICSALIELSQYVDNRLSAKYMSVAKQQLKSLSSPAYQAKLGENACFILKHSVGAFPANSEVDVPLIYADYYYVEAMIRLKNIYLRNLK</sequence>
<protein>
    <submittedName>
        <fullName evidence="5">Glucuronyl hydrolase</fullName>
    </submittedName>
</protein>
<reference evidence="5 6" key="1">
    <citation type="submission" date="2019-07" db="EMBL/GenBank/DDBJ databases">
        <title>Whole genome shotgun sequence of Cyclobacterium qasimii NBRC 106168.</title>
        <authorList>
            <person name="Hosoyama A."/>
            <person name="Uohara A."/>
            <person name="Ohji S."/>
            <person name="Ichikawa N."/>
        </authorList>
    </citation>
    <scope>NUCLEOTIDE SEQUENCE [LARGE SCALE GENOMIC DNA]</scope>
    <source>
        <strain evidence="5 6">NBRC 106168</strain>
    </source>
</reference>
<accession>A0A512CEZ4</accession>
<evidence type="ECO:0000313" key="5">
    <source>
        <dbReference type="EMBL" id="GEO22765.1"/>
    </source>
</evidence>
<feature type="binding site" evidence="4">
    <location>
        <position position="166"/>
    </location>
    <ligand>
        <name>substrate</name>
    </ligand>
</feature>
<feature type="active site" description="Nucleophile" evidence="3">
    <location>
        <position position="102"/>
    </location>
</feature>
<feature type="binding site" evidence="4">
    <location>
        <position position="226"/>
    </location>
    <ligand>
        <name>substrate</name>
    </ligand>
</feature>